<protein>
    <submittedName>
        <fullName evidence="3">Uncharacterized protein</fullName>
    </submittedName>
</protein>
<evidence type="ECO:0000313" key="2">
    <source>
        <dbReference type="EMBL" id="KAF4706378.1"/>
    </source>
</evidence>
<name>A0A7J6TAR6_PEROL</name>
<accession>A0A7J6TAR6</accession>
<keyword evidence="4" id="KW-1185">Reference proteome</keyword>
<evidence type="ECO:0000313" key="4">
    <source>
        <dbReference type="Proteomes" id="UP000553632"/>
    </source>
</evidence>
<evidence type="ECO:0000313" key="3">
    <source>
        <dbReference type="EMBL" id="KAF4742173.1"/>
    </source>
</evidence>
<reference evidence="4 5" key="1">
    <citation type="submission" date="2020-04" db="EMBL/GenBank/DDBJ databases">
        <title>Perkinsus olseni comparative genomics.</title>
        <authorList>
            <person name="Bogema D.R."/>
        </authorList>
    </citation>
    <scope>NUCLEOTIDE SEQUENCE [LARGE SCALE GENOMIC DNA]</scope>
    <source>
        <strain evidence="3">ATCC PRA-205</strain>
        <strain evidence="2 4">ATCC PRA-207</strain>
    </source>
</reference>
<dbReference type="Proteomes" id="UP000574390">
    <property type="component" value="Unassembled WGS sequence"/>
</dbReference>
<dbReference type="AlphaFoldDB" id="A0A7J6TAR6"/>
<dbReference type="Proteomes" id="UP000553632">
    <property type="component" value="Unassembled WGS sequence"/>
</dbReference>
<proteinExistence type="predicted"/>
<dbReference type="EMBL" id="JABANM010008700">
    <property type="protein sequence ID" value="KAF4742173.1"/>
    <property type="molecule type" value="Genomic_DNA"/>
</dbReference>
<evidence type="ECO:0000256" key="1">
    <source>
        <dbReference type="SAM" id="SignalP"/>
    </source>
</evidence>
<feature type="signal peptide" evidence="1">
    <location>
        <begin position="1"/>
        <end position="19"/>
    </location>
</feature>
<sequence>MVHHSTSIILSILTLCGLGHYNEPMAYIIGEGTPAGAVTLTKEDEIDLSTDCGNPRCPSVVIFDGEQEGTQEMVNCYAGQLSVSPAAPTGAIETLARYTFINKSKRDNGIIVQHKGGRFGSKSIPQYGIGQCFCFVRTHDDDRIEQEGFSGYSAADQIASDGGSVNTSEPIQDIVESDAPPTFKGSGGILLCG</sequence>
<comment type="caution">
    <text evidence="3">The sequence shown here is derived from an EMBL/GenBank/DDBJ whole genome shotgun (WGS) entry which is preliminary data.</text>
</comment>
<evidence type="ECO:0000313" key="5">
    <source>
        <dbReference type="Proteomes" id="UP000574390"/>
    </source>
</evidence>
<dbReference type="EMBL" id="JABANO010033699">
    <property type="protein sequence ID" value="KAF4706378.1"/>
    <property type="molecule type" value="Genomic_DNA"/>
</dbReference>
<feature type="chain" id="PRO_5036205822" evidence="1">
    <location>
        <begin position="20"/>
        <end position="193"/>
    </location>
</feature>
<organism evidence="3 5">
    <name type="scientific">Perkinsus olseni</name>
    <name type="common">Perkinsus atlanticus</name>
    <dbReference type="NCBI Taxonomy" id="32597"/>
    <lineage>
        <taxon>Eukaryota</taxon>
        <taxon>Sar</taxon>
        <taxon>Alveolata</taxon>
        <taxon>Perkinsozoa</taxon>
        <taxon>Perkinsea</taxon>
        <taxon>Perkinsida</taxon>
        <taxon>Perkinsidae</taxon>
        <taxon>Perkinsus</taxon>
    </lineage>
</organism>
<keyword evidence="1" id="KW-0732">Signal</keyword>
<gene>
    <name evidence="3" type="ORF">FOZ62_029217</name>
    <name evidence="2" type="ORF">FOZ63_027603</name>
</gene>